<dbReference type="Gene3D" id="3.20.20.140">
    <property type="entry name" value="Metal-dependent hydrolases"/>
    <property type="match status" value="1"/>
</dbReference>
<evidence type="ECO:0000313" key="8">
    <source>
        <dbReference type="Proteomes" id="UP000287865"/>
    </source>
</evidence>
<dbReference type="GO" id="GO:0005829">
    <property type="term" value="C:cytosol"/>
    <property type="evidence" value="ECO:0007669"/>
    <property type="project" value="TreeGrafter"/>
</dbReference>
<proteinExistence type="inferred from homology"/>
<dbReference type="GO" id="GO:0046872">
    <property type="term" value="F:metal ion binding"/>
    <property type="evidence" value="ECO:0007669"/>
    <property type="project" value="UniProtKB-KW"/>
</dbReference>
<evidence type="ECO:0000313" key="5">
    <source>
        <dbReference type="EMBL" id="RAJ98358.1"/>
    </source>
</evidence>
<dbReference type="Proteomes" id="UP000249203">
    <property type="component" value="Unassembled WGS sequence"/>
</dbReference>
<evidence type="ECO:0000256" key="2">
    <source>
        <dbReference type="ARBA" id="ARBA00022723"/>
    </source>
</evidence>
<dbReference type="GO" id="GO:0016788">
    <property type="term" value="F:hydrolase activity, acting on ester bonds"/>
    <property type="evidence" value="ECO:0007669"/>
    <property type="project" value="InterPro"/>
</dbReference>
<dbReference type="EMBL" id="QLMD01000005">
    <property type="protein sequence ID" value="RAJ98358.1"/>
    <property type="molecule type" value="Genomic_DNA"/>
</dbReference>
<keyword evidence="3 6" id="KW-0378">Hydrolase</keyword>
<dbReference type="OrthoDB" id="9810005at2"/>
<dbReference type="SUPFAM" id="SSF51556">
    <property type="entry name" value="Metallo-dependent hydrolases"/>
    <property type="match status" value="1"/>
</dbReference>
<keyword evidence="2 4" id="KW-0479">Metal-binding</keyword>
<reference evidence="6 8" key="1">
    <citation type="journal article" date="2018" name="Front. Microbiol.">
        <title>Genome-Based Analysis Reveals the Taxonomy and Diversity of the Family Idiomarinaceae.</title>
        <authorList>
            <person name="Liu Y."/>
            <person name="Lai Q."/>
            <person name="Shao Z."/>
        </authorList>
    </citation>
    <scope>NUCLEOTIDE SEQUENCE [LARGE SCALE GENOMIC DNA]</scope>
    <source>
        <strain evidence="6 8">CF12-14</strain>
    </source>
</reference>
<dbReference type="InterPro" id="IPR032466">
    <property type="entry name" value="Metal_Hydrolase"/>
</dbReference>
<comment type="caution">
    <text evidence="5">The sequence shown here is derived from an EMBL/GenBank/DDBJ whole genome shotgun (WGS) entry which is preliminary data.</text>
</comment>
<feature type="binding site" evidence="4">
    <location>
        <position position="92"/>
    </location>
    <ligand>
        <name>a divalent metal cation</name>
        <dbReference type="ChEBI" id="CHEBI:60240"/>
        <label>1</label>
    </ligand>
</feature>
<name>A0A327X623_9GAMM</name>
<dbReference type="Proteomes" id="UP000287865">
    <property type="component" value="Unassembled WGS sequence"/>
</dbReference>
<dbReference type="FunFam" id="3.20.20.140:FF:000005">
    <property type="entry name" value="TatD family hydrolase"/>
    <property type="match status" value="1"/>
</dbReference>
<sequence>MWTDSGVNLPPAEQLDDFRRQLDAAQAAGVTRFVLIGSDVAESRRAIEFAEHDPRCVVAVGVHPHHAATVESNYIAQLRELVQHPAARAVGECGLDYNRNYSPPDIQRKVFAEQVALAIEVQLPLYLHERDALADQLAILSPVRHQLRAALTHCFTSDVAALQAYQDLDCYIGVTGWVCDERRGQALVEAVPQIHSERLVLETDSPYLLPRNIKPKPKSRQNKPEYVTYVAERVAQLRGESTSQLSANTEHNVSRLFGPWPS</sequence>
<dbReference type="CDD" id="cd01310">
    <property type="entry name" value="TatD_DNAse"/>
    <property type="match status" value="1"/>
</dbReference>
<dbReference type="InterPro" id="IPR001130">
    <property type="entry name" value="TatD-like"/>
</dbReference>
<evidence type="ECO:0000313" key="7">
    <source>
        <dbReference type="Proteomes" id="UP000249203"/>
    </source>
</evidence>
<organism evidence="5 7">
    <name type="scientific">Aliidiomarina maris</name>
    <dbReference type="NCBI Taxonomy" id="531312"/>
    <lineage>
        <taxon>Bacteria</taxon>
        <taxon>Pseudomonadati</taxon>
        <taxon>Pseudomonadota</taxon>
        <taxon>Gammaproteobacteria</taxon>
        <taxon>Alteromonadales</taxon>
        <taxon>Idiomarinaceae</taxon>
        <taxon>Aliidiomarina</taxon>
    </lineage>
</organism>
<evidence type="ECO:0000313" key="6">
    <source>
        <dbReference type="EMBL" id="RUO24823.1"/>
    </source>
</evidence>
<dbReference type="PIRSF" id="PIRSF005902">
    <property type="entry name" value="DNase_TatD"/>
    <property type="match status" value="1"/>
</dbReference>
<gene>
    <name evidence="5" type="ORF">B0I24_105111</name>
    <name evidence="6" type="ORF">CWE07_07190</name>
</gene>
<reference evidence="5 7" key="2">
    <citation type="submission" date="2018-06" db="EMBL/GenBank/DDBJ databases">
        <title>Genomic Encyclopedia of Type Strains, Phase III (KMG-III): the genomes of soil and plant-associated and newly described type strains.</title>
        <authorList>
            <person name="Whitman W."/>
        </authorList>
    </citation>
    <scope>NUCLEOTIDE SEQUENCE [LARGE SCALE GENOMIC DNA]</scope>
    <source>
        <strain evidence="5 7">CGMCC 1.15366</strain>
    </source>
</reference>
<dbReference type="PANTHER" id="PTHR46124">
    <property type="entry name" value="D-AMINOACYL-TRNA DEACYLASE"/>
    <property type="match status" value="1"/>
</dbReference>
<evidence type="ECO:0000256" key="3">
    <source>
        <dbReference type="ARBA" id="ARBA00022801"/>
    </source>
</evidence>
<evidence type="ECO:0000256" key="1">
    <source>
        <dbReference type="ARBA" id="ARBA00009275"/>
    </source>
</evidence>
<protein>
    <submittedName>
        <fullName evidence="6">Hydrolase TatD</fullName>
    </submittedName>
    <submittedName>
        <fullName evidence="5">Sec-independent protein translocase TatD</fullName>
    </submittedName>
</protein>
<feature type="binding site" evidence="4">
    <location>
        <position position="153"/>
    </location>
    <ligand>
        <name>a divalent metal cation</name>
        <dbReference type="ChEBI" id="CHEBI:60240"/>
        <label>2</label>
    </ligand>
</feature>
<dbReference type="RefSeq" id="WP_111569197.1">
    <property type="nucleotide sequence ID" value="NZ_PIPK01000005.1"/>
</dbReference>
<feature type="binding site" evidence="4">
    <location>
        <position position="128"/>
    </location>
    <ligand>
        <name>a divalent metal cation</name>
        <dbReference type="ChEBI" id="CHEBI:60240"/>
        <label>2</label>
    </ligand>
</feature>
<dbReference type="EMBL" id="PIPK01000005">
    <property type="protein sequence ID" value="RUO24823.1"/>
    <property type="molecule type" value="Genomic_DNA"/>
</dbReference>
<comment type="similarity">
    <text evidence="1">Belongs to the metallo-dependent hydrolases superfamily. TatD-type hydrolase family.</text>
</comment>
<accession>A0A327X623</accession>
<feature type="binding site" evidence="4">
    <location>
        <position position="204"/>
    </location>
    <ligand>
        <name>a divalent metal cation</name>
        <dbReference type="ChEBI" id="CHEBI:60240"/>
        <label>1</label>
    </ligand>
</feature>
<dbReference type="PANTHER" id="PTHR46124:SF2">
    <property type="entry name" value="D-AMINOACYL-TRNA DEACYLASE"/>
    <property type="match status" value="1"/>
</dbReference>
<dbReference type="Pfam" id="PF01026">
    <property type="entry name" value="TatD_DNase"/>
    <property type="match status" value="1"/>
</dbReference>
<evidence type="ECO:0000256" key="4">
    <source>
        <dbReference type="PIRSR" id="PIRSR005902-1"/>
    </source>
</evidence>
<dbReference type="AlphaFoldDB" id="A0A327X623"/>
<keyword evidence="8" id="KW-1185">Reference proteome</keyword>